<keyword evidence="3" id="KW-1185">Reference proteome</keyword>
<feature type="chain" id="PRO_5025667911" evidence="1">
    <location>
        <begin position="23"/>
        <end position="72"/>
    </location>
</feature>
<evidence type="ECO:0000313" key="2">
    <source>
        <dbReference type="EMBL" id="KAF2796600.1"/>
    </source>
</evidence>
<gene>
    <name evidence="2" type="ORF">K505DRAFT_323178</name>
</gene>
<sequence>MLRLGWRVFLLAVLFTFDLTLGRPPWDYEFLLCHPLGIIIEDSGFDLKMLPRVVRVGEAPVGVWIIMGRRIF</sequence>
<dbReference type="Proteomes" id="UP000799757">
    <property type="component" value="Unassembled WGS sequence"/>
</dbReference>
<proteinExistence type="predicted"/>
<accession>A0A6A6XJ94</accession>
<reference evidence="2" key="1">
    <citation type="journal article" date="2020" name="Stud. Mycol.">
        <title>101 Dothideomycetes genomes: a test case for predicting lifestyles and emergence of pathogens.</title>
        <authorList>
            <person name="Haridas S."/>
            <person name="Albert R."/>
            <person name="Binder M."/>
            <person name="Bloem J."/>
            <person name="Labutti K."/>
            <person name="Salamov A."/>
            <person name="Andreopoulos B."/>
            <person name="Baker S."/>
            <person name="Barry K."/>
            <person name="Bills G."/>
            <person name="Bluhm B."/>
            <person name="Cannon C."/>
            <person name="Castanera R."/>
            <person name="Culley D."/>
            <person name="Daum C."/>
            <person name="Ezra D."/>
            <person name="Gonzalez J."/>
            <person name="Henrissat B."/>
            <person name="Kuo A."/>
            <person name="Liang C."/>
            <person name="Lipzen A."/>
            <person name="Lutzoni F."/>
            <person name="Magnuson J."/>
            <person name="Mondo S."/>
            <person name="Nolan M."/>
            <person name="Ohm R."/>
            <person name="Pangilinan J."/>
            <person name="Park H.-J."/>
            <person name="Ramirez L."/>
            <person name="Alfaro M."/>
            <person name="Sun H."/>
            <person name="Tritt A."/>
            <person name="Yoshinaga Y."/>
            <person name="Zwiers L.-H."/>
            <person name="Turgeon B."/>
            <person name="Goodwin S."/>
            <person name="Spatafora J."/>
            <person name="Crous P."/>
            <person name="Grigoriev I."/>
        </authorList>
    </citation>
    <scope>NUCLEOTIDE SEQUENCE</scope>
    <source>
        <strain evidence="2">CBS 109.77</strain>
    </source>
</reference>
<keyword evidence="1" id="KW-0732">Signal</keyword>
<name>A0A6A6XJ94_9PLEO</name>
<evidence type="ECO:0000256" key="1">
    <source>
        <dbReference type="SAM" id="SignalP"/>
    </source>
</evidence>
<dbReference type="EMBL" id="MU001827">
    <property type="protein sequence ID" value="KAF2796600.1"/>
    <property type="molecule type" value="Genomic_DNA"/>
</dbReference>
<dbReference type="AlphaFoldDB" id="A0A6A6XJ94"/>
<evidence type="ECO:0000313" key="3">
    <source>
        <dbReference type="Proteomes" id="UP000799757"/>
    </source>
</evidence>
<feature type="signal peptide" evidence="1">
    <location>
        <begin position="1"/>
        <end position="22"/>
    </location>
</feature>
<feature type="non-terminal residue" evidence="2">
    <location>
        <position position="72"/>
    </location>
</feature>
<protein>
    <submittedName>
        <fullName evidence="2">Uncharacterized protein</fullName>
    </submittedName>
</protein>
<organism evidence="2 3">
    <name type="scientific">Melanomma pulvis-pyrius CBS 109.77</name>
    <dbReference type="NCBI Taxonomy" id="1314802"/>
    <lineage>
        <taxon>Eukaryota</taxon>
        <taxon>Fungi</taxon>
        <taxon>Dikarya</taxon>
        <taxon>Ascomycota</taxon>
        <taxon>Pezizomycotina</taxon>
        <taxon>Dothideomycetes</taxon>
        <taxon>Pleosporomycetidae</taxon>
        <taxon>Pleosporales</taxon>
        <taxon>Melanommataceae</taxon>
        <taxon>Melanomma</taxon>
    </lineage>
</organism>